<proteinExistence type="predicted"/>
<keyword evidence="3" id="KW-1185">Reference proteome</keyword>
<protein>
    <submittedName>
        <fullName evidence="2">Uncharacterized protein</fullName>
    </submittedName>
</protein>
<dbReference type="Proteomes" id="UP000027265">
    <property type="component" value="Unassembled WGS sequence"/>
</dbReference>
<reference evidence="3" key="1">
    <citation type="journal article" date="2014" name="Proc. Natl. Acad. Sci. U.S.A.">
        <title>Extensive sampling of basidiomycete genomes demonstrates inadequacy of the white-rot/brown-rot paradigm for wood decay fungi.</title>
        <authorList>
            <person name="Riley R."/>
            <person name="Salamov A.A."/>
            <person name="Brown D.W."/>
            <person name="Nagy L.G."/>
            <person name="Floudas D."/>
            <person name="Held B.W."/>
            <person name="Levasseur A."/>
            <person name="Lombard V."/>
            <person name="Morin E."/>
            <person name="Otillar R."/>
            <person name="Lindquist E.A."/>
            <person name="Sun H."/>
            <person name="LaButti K.M."/>
            <person name="Schmutz J."/>
            <person name="Jabbour D."/>
            <person name="Luo H."/>
            <person name="Baker S.E."/>
            <person name="Pisabarro A.G."/>
            <person name="Walton J.D."/>
            <person name="Blanchette R.A."/>
            <person name="Henrissat B."/>
            <person name="Martin F."/>
            <person name="Cullen D."/>
            <person name="Hibbett D.S."/>
            <person name="Grigoriev I.V."/>
        </authorList>
    </citation>
    <scope>NUCLEOTIDE SEQUENCE [LARGE SCALE GENOMIC DNA]</scope>
    <source>
        <strain evidence="3">MUCL 33604</strain>
    </source>
</reference>
<dbReference type="AlphaFoldDB" id="A0A067P6L5"/>
<organism evidence="2 3">
    <name type="scientific">Jaapia argillacea MUCL 33604</name>
    <dbReference type="NCBI Taxonomy" id="933084"/>
    <lineage>
        <taxon>Eukaryota</taxon>
        <taxon>Fungi</taxon>
        <taxon>Dikarya</taxon>
        <taxon>Basidiomycota</taxon>
        <taxon>Agaricomycotina</taxon>
        <taxon>Agaricomycetes</taxon>
        <taxon>Agaricomycetidae</taxon>
        <taxon>Jaapiales</taxon>
        <taxon>Jaapiaceae</taxon>
        <taxon>Jaapia</taxon>
    </lineage>
</organism>
<evidence type="ECO:0000313" key="2">
    <source>
        <dbReference type="EMBL" id="KDQ49430.1"/>
    </source>
</evidence>
<evidence type="ECO:0000256" key="1">
    <source>
        <dbReference type="SAM" id="MobiDB-lite"/>
    </source>
</evidence>
<feature type="compositionally biased region" description="Polar residues" evidence="1">
    <location>
        <begin position="58"/>
        <end position="75"/>
    </location>
</feature>
<evidence type="ECO:0000313" key="3">
    <source>
        <dbReference type="Proteomes" id="UP000027265"/>
    </source>
</evidence>
<sequence>MSAKAIGNYNSQSKPGGAAPKAPPPRKRPTRNNNAVHSVHARVVRLNARAENDKVNDSDASPVNQSDLTLQNDAGSPSAEDEQSLASVREHIQTFSTAFREAALKNISTVPIDMRTCWSCGDLGDIIKCVKCDTRLCVATTPTTSGCIYPYVGGVDPFNRDDFMCPLCHMQARTFPNYEILHTGYERYVFSKQIVPTAVITLTHGVHTSIL</sequence>
<feature type="region of interest" description="Disordered" evidence="1">
    <location>
        <begin position="1"/>
        <end position="86"/>
    </location>
</feature>
<gene>
    <name evidence="2" type="ORF">JAAARDRAFT_200869</name>
</gene>
<dbReference type="InParanoid" id="A0A067P6L5"/>
<name>A0A067P6L5_9AGAM</name>
<accession>A0A067P6L5</accession>
<dbReference type="HOGENOM" id="CLU_085125_0_0_1"/>
<dbReference type="EMBL" id="KL197785">
    <property type="protein sequence ID" value="KDQ49430.1"/>
    <property type="molecule type" value="Genomic_DNA"/>
</dbReference>
<feature type="compositionally biased region" description="Basic and acidic residues" evidence="1">
    <location>
        <begin position="48"/>
        <end position="57"/>
    </location>
</feature>